<organism evidence="8 9">
    <name type="scientific">Croceicoccus pelagius</name>
    <dbReference type="NCBI Taxonomy" id="1703341"/>
    <lineage>
        <taxon>Bacteria</taxon>
        <taxon>Pseudomonadati</taxon>
        <taxon>Pseudomonadota</taxon>
        <taxon>Alphaproteobacteria</taxon>
        <taxon>Sphingomonadales</taxon>
        <taxon>Erythrobacteraceae</taxon>
        <taxon>Croceicoccus</taxon>
    </lineage>
</organism>
<comment type="catalytic activity">
    <reaction evidence="6">
        <text>2 a quinone + NADH + H(+) = 2 a 1,4-benzosemiquinone + NAD(+)</text>
        <dbReference type="Rhea" id="RHEA:65952"/>
        <dbReference type="ChEBI" id="CHEBI:15378"/>
        <dbReference type="ChEBI" id="CHEBI:57540"/>
        <dbReference type="ChEBI" id="CHEBI:57945"/>
        <dbReference type="ChEBI" id="CHEBI:132124"/>
        <dbReference type="ChEBI" id="CHEBI:134225"/>
    </reaction>
</comment>
<feature type="domain" description="Flavodoxin-like fold" evidence="7">
    <location>
        <begin position="9"/>
        <end position="203"/>
    </location>
</feature>
<name>A0A916Y6C6_9SPHN</name>
<proteinExistence type="inferred from homology"/>
<keyword evidence="1 6" id="KW-0285">Flavoprotein</keyword>
<dbReference type="InterPro" id="IPR050104">
    <property type="entry name" value="FMN-dep_NADH:Q_OxRdtase_AzoR1"/>
</dbReference>
<dbReference type="EC" id="1.6.5.-" evidence="6"/>
<reference evidence="8 9" key="1">
    <citation type="journal article" date="2014" name="Int. J. Syst. Evol. Microbiol.">
        <title>Complete genome sequence of Corynebacterium casei LMG S-19264T (=DSM 44701T), isolated from a smear-ripened cheese.</title>
        <authorList>
            <consortium name="US DOE Joint Genome Institute (JGI-PGF)"/>
            <person name="Walter F."/>
            <person name="Albersmeier A."/>
            <person name="Kalinowski J."/>
            <person name="Ruckert C."/>
        </authorList>
    </citation>
    <scope>NUCLEOTIDE SEQUENCE [LARGE SCALE GENOMIC DNA]</scope>
    <source>
        <strain evidence="8 9">CGMCC 1.15358</strain>
    </source>
</reference>
<keyword evidence="3 6" id="KW-0560">Oxidoreductase</keyword>
<dbReference type="AlphaFoldDB" id="A0A916Y6C6"/>
<comment type="similarity">
    <text evidence="6">Belongs to the azoreductase type 1 family.</text>
</comment>
<dbReference type="GO" id="GO:0016655">
    <property type="term" value="F:oxidoreductase activity, acting on NAD(P)H, quinone or similar compound as acceptor"/>
    <property type="evidence" value="ECO:0007669"/>
    <property type="project" value="InterPro"/>
</dbReference>
<protein>
    <recommendedName>
        <fullName evidence="6">FMN dependent NADH:quinone oxidoreductase</fullName>
        <ecNumber evidence="6">1.6.5.-</ecNumber>
    </recommendedName>
    <alternativeName>
        <fullName evidence="6">Azo-dye reductase</fullName>
    </alternativeName>
    <alternativeName>
        <fullName evidence="6">FMN-dependent NADH-azo compound oxidoreductase</fullName>
    </alternativeName>
    <alternativeName>
        <fullName evidence="6">FMN-dependent NADH-azoreductase</fullName>
        <ecNumber evidence="6">1.7.1.17</ecNumber>
    </alternativeName>
</protein>
<evidence type="ECO:0000256" key="5">
    <source>
        <dbReference type="ARBA" id="ARBA00048542"/>
    </source>
</evidence>
<dbReference type="Gene3D" id="3.40.50.360">
    <property type="match status" value="1"/>
</dbReference>
<keyword evidence="9" id="KW-1185">Reference proteome</keyword>
<comment type="function">
    <text evidence="6">Also exhibits azoreductase activity. Catalyzes the reductive cleavage of the azo bond in aromatic azo compounds to the corresponding amines.</text>
</comment>
<comment type="caution">
    <text evidence="6">Lacks conserved residue(s) required for the propagation of feature annotation.</text>
</comment>
<sequence>MIPEHSNVNILHIDSSTSGADSVSRAVTRAVIDKLTADNPDASVTYRDLGTEPLAHLNPVITGAIRTPEEHQTDDMKAAAAPERAILDEFLAADTIVIGVPMYNFAIPSNLKSWIDRLGVPRTTFRYTENGPEGLAGGRRVIFAIAAGGPYEPGSQPLSLIEDFLTTMFGFIGITDMTFVRATGVGMTGPEGAIDKAKEDIAKL</sequence>
<comment type="function">
    <text evidence="6">Quinone reductase that provides resistance to thiol-specific stress caused by electrophilic quinones.</text>
</comment>
<feature type="binding site" evidence="6">
    <location>
        <begin position="102"/>
        <end position="105"/>
    </location>
    <ligand>
        <name>FMN</name>
        <dbReference type="ChEBI" id="CHEBI:58210"/>
    </ligand>
</feature>
<dbReference type="PANTHER" id="PTHR43741">
    <property type="entry name" value="FMN-DEPENDENT NADH-AZOREDUCTASE 1"/>
    <property type="match status" value="1"/>
</dbReference>
<evidence type="ECO:0000256" key="2">
    <source>
        <dbReference type="ARBA" id="ARBA00022643"/>
    </source>
</evidence>
<feature type="binding site" evidence="6">
    <location>
        <position position="16"/>
    </location>
    <ligand>
        <name>FMN</name>
        <dbReference type="ChEBI" id="CHEBI:58210"/>
    </ligand>
</feature>
<dbReference type="HAMAP" id="MF_01216">
    <property type="entry name" value="Azoreductase_type1"/>
    <property type="match status" value="1"/>
</dbReference>
<evidence type="ECO:0000256" key="3">
    <source>
        <dbReference type="ARBA" id="ARBA00023002"/>
    </source>
</evidence>
<dbReference type="InterPro" id="IPR023048">
    <property type="entry name" value="NADH:quinone_OxRdtase_FMN_depd"/>
</dbReference>
<gene>
    <name evidence="6 8" type="primary">azoR</name>
    <name evidence="8" type="ORF">GCM10010989_02370</name>
</gene>
<comment type="cofactor">
    <cofactor evidence="6">
        <name>FMN</name>
        <dbReference type="ChEBI" id="CHEBI:58210"/>
    </cofactor>
    <text evidence="6">Binds 1 FMN per subunit.</text>
</comment>
<dbReference type="GO" id="GO:0009055">
    <property type="term" value="F:electron transfer activity"/>
    <property type="evidence" value="ECO:0007669"/>
    <property type="project" value="UniProtKB-UniRule"/>
</dbReference>
<accession>A0A916Y6C6</accession>
<dbReference type="EMBL" id="BMIO01000001">
    <property type="protein sequence ID" value="GGD31830.1"/>
    <property type="molecule type" value="Genomic_DNA"/>
</dbReference>
<dbReference type="InterPro" id="IPR003680">
    <property type="entry name" value="Flavodoxin_fold"/>
</dbReference>
<dbReference type="Proteomes" id="UP000598997">
    <property type="component" value="Unassembled WGS sequence"/>
</dbReference>
<keyword evidence="4 6" id="KW-0520">NAD</keyword>
<evidence type="ECO:0000259" key="7">
    <source>
        <dbReference type="Pfam" id="PF02525"/>
    </source>
</evidence>
<dbReference type="InterPro" id="IPR029039">
    <property type="entry name" value="Flavoprotein-like_sf"/>
</dbReference>
<evidence type="ECO:0000313" key="8">
    <source>
        <dbReference type="EMBL" id="GGD31830.1"/>
    </source>
</evidence>
<dbReference type="EC" id="1.7.1.17" evidence="6"/>
<dbReference type="GO" id="GO:0010181">
    <property type="term" value="F:FMN binding"/>
    <property type="evidence" value="ECO:0007669"/>
    <property type="project" value="UniProtKB-UniRule"/>
</dbReference>
<evidence type="ECO:0000256" key="1">
    <source>
        <dbReference type="ARBA" id="ARBA00022630"/>
    </source>
</evidence>
<comment type="catalytic activity">
    <reaction evidence="5">
        <text>N,N-dimethyl-1,4-phenylenediamine + anthranilate + 2 NAD(+) = 2-(4-dimethylaminophenyl)diazenylbenzoate + 2 NADH + 2 H(+)</text>
        <dbReference type="Rhea" id="RHEA:55872"/>
        <dbReference type="ChEBI" id="CHEBI:15378"/>
        <dbReference type="ChEBI" id="CHEBI:15783"/>
        <dbReference type="ChEBI" id="CHEBI:16567"/>
        <dbReference type="ChEBI" id="CHEBI:57540"/>
        <dbReference type="ChEBI" id="CHEBI:57945"/>
        <dbReference type="ChEBI" id="CHEBI:71579"/>
        <dbReference type="EC" id="1.7.1.17"/>
    </reaction>
    <physiologicalReaction direction="right-to-left" evidence="5">
        <dbReference type="Rhea" id="RHEA:55874"/>
    </physiologicalReaction>
</comment>
<comment type="caution">
    <text evidence="8">The sequence shown here is derived from an EMBL/GenBank/DDBJ whole genome shotgun (WGS) entry which is preliminary data.</text>
</comment>
<dbReference type="SUPFAM" id="SSF52218">
    <property type="entry name" value="Flavoproteins"/>
    <property type="match status" value="1"/>
</dbReference>
<feature type="binding site" evidence="6">
    <location>
        <begin position="22"/>
        <end position="24"/>
    </location>
    <ligand>
        <name>FMN</name>
        <dbReference type="ChEBI" id="CHEBI:58210"/>
    </ligand>
</feature>
<dbReference type="Pfam" id="PF02525">
    <property type="entry name" value="Flavodoxin_2"/>
    <property type="match status" value="1"/>
</dbReference>
<dbReference type="GO" id="GO:0016652">
    <property type="term" value="F:oxidoreductase activity, acting on NAD(P)H as acceptor"/>
    <property type="evidence" value="ECO:0007669"/>
    <property type="project" value="UniProtKB-UniRule"/>
</dbReference>
<evidence type="ECO:0000256" key="6">
    <source>
        <dbReference type="HAMAP-Rule" id="MF_01216"/>
    </source>
</evidence>
<dbReference type="PANTHER" id="PTHR43741:SF4">
    <property type="entry name" value="FMN-DEPENDENT NADH:QUINONE OXIDOREDUCTASE"/>
    <property type="match status" value="1"/>
</dbReference>
<keyword evidence="2 6" id="KW-0288">FMN</keyword>
<comment type="subunit">
    <text evidence="6">Homodimer.</text>
</comment>
<evidence type="ECO:0000256" key="4">
    <source>
        <dbReference type="ARBA" id="ARBA00023027"/>
    </source>
</evidence>
<evidence type="ECO:0000313" key="9">
    <source>
        <dbReference type="Proteomes" id="UP000598997"/>
    </source>
</evidence>